<proteinExistence type="predicted"/>
<reference evidence="3" key="1">
    <citation type="journal article" date="2019" name="Curr. Biol.">
        <title>Genome Sequence of Striga asiatica Provides Insight into the Evolution of Plant Parasitism.</title>
        <authorList>
            <person name="Yoshida S."/>
            <person name="Kim S."/>
            <person name="Wafula E.K."/>
            <person name="Tanskanen J."/>
            <person name="Kim Y.M."/>
            <person name="Honaas L."/>
            <person name="Yang Z."/>
            <person name="Spallek T."/>
            <person name="Conn C.E."/>
            <person name="Ichihashi Y."/>
            <person name="Cheong K."/>
            <person name="Cui S."/>
            <person name="Der J.P."/>
            <person name="Gundlach H."/>
            <person name="Jiao Y."/>
            <person name="Hori C."/>
            <person name="Ishida J.K."/>
            <person name="Kasahara H."/>
            <person name="Kiba T."/>
            <person name="Kim M.S."/>
            <person name="Koo N."/>
            <person name="Laohavisit A."/>
            <person name="Lee Y.H."/>
            <person name="Lumba S."/>
            <person name="McCourt P."/>
            <person name="Mortimer J.C."/>
            <person name="Mutuku J.M."/>
            <person name="Nomura T."/>
            <person name="Sasaki-Sekimoto Y."/>
            <person name="Seto Y."/>
            <person name="Wang Y."/>
            <person name="Wakatake T."/>
            <person name="Sakakibara H."/>
            <person name="Demura T."/>
            <person name="Yamaguchi S."/>
            <person name="Yoneyama K."/>
            <person name="Manabe R.I."/>
            <person name="Nelson D.C."/>
            <person name="Schulman A.H."/>
            <person name="Timko M.P."/>
            <person name="dePamphilis C.W."/>
            <person name="Choi D."/>
            <person name="Shirasu K."/>
        </authorList>
    </citation>
    <scope>NUCLEOTIDE SEQUENCE [LARGE SCALE GENOMIC DNA]</scope>
    <source>
        <strain evidence="3">cv. UVA1</strain>
    </source>
</reference>
<keyword evidence="3" id="KW-1185">Reference proteome</keyword>
<protein>
    <submittedName>
        <fullName evidence="2">Villin 3</fullName>
    </submittedName>
</protein>
<accession>A0A5A7REG1</accession>
<dbReference type="Proteomes" id="UP000325081">
    <property type="component" value="Unassembled WGS sequence"/>
</dbReference>
<gene>
    <name evidence="2" type="ORF">STAS_32640</name>
</gene>
<evidence type="ECO:0000256" key="1">
    <source>
        <dbReference type="SAM" id="MobiDB-lite"/>
    </source>
</evidence>
<sequence>MILNLKPNSNWPTQQRIPTLFESIQILSKESQTFLNSGDKLQNLNSPTGSIDVQQQWQTTGPRAFRSLITGDGGARRSDDQLTGGGSSCRRQSGGKLDVFVWVGRVTQVEKRKSVIRAAEDFVARQGRSHCRSTFLILSGQVENHDKEQRSSKAWESSKLQVRKAWASRKLQVRKAWASSKLQLIKQILTI</sequence>
<dbReference type="EMBL" id="BKCP01011625">
    <property type="protein sequence ID" value="GER54991.1"/>
    <property type="molecule type" value="Genomic_DNA"/>
</dbReference>
<organism evidence="2 3">
    <name type="scientific">Striga asiatica</name>
    <name type="common">Asiatic witchweed</name>
    <name type="synonym">Buchnera asiatica</name>
    <dbReference type="NCBI Taxonomy" id="4170"/>
    <lineage>
        <taxon>Eukaryota</taxon>
        <taxon>Viridiplantae</taxon>
        <taxon>Streptophyta</taxon>
        <taxon>Embryophyta</taxon>
        <taxon>Tracheophyta</taxon>
        <taxon>Spermatophyta</taxon>
        <taxon>Magnoliopsida</taxon>
        <taxon>eudicotyledons</taxon>
        <taxon>Gunneridae</taxon>
        <taxon>Pentapetalae</taxon>
        <taxon>asterids</taxon>
        <taxon>lamiids</taxon>
        <taxon>Lamiales</taxon>
        <taxon>Orobanchaceae</taxon>
        <taxon>Buchnereae</taxon>
        <taxon>Striga</taxon>
    </lineage>
</organism>
<evidence type="ECO:0000313" key="2">
    <source>
        <dbReference type="EMBL" id="GER54991.1"/>
    </source>
</evidence>
<comment type="caution">
    <text evidence="2">The sequence shown here is derived from an EMBL/GenBank/DDBJ whole genome shotgun (WGS) entry which is preliminary data.</text>
</comment>
<dbReference type="AlphaFoldDB" id="A0A5A7REG1"/>
<feature type="region of interest" description="Disordered" evidence="1">
    <location>
        <begin position="69"/>
        <end position="91"/>
    </location>
</feature>
<evidence type="ECO:0000313" key="3">
    <source>
        <dbReference type="Proteomes" id="UP000325081"/>
    </source>
</evidence>
<name>A0A5A7REG1_STRAF</name>